<dbReference type="Pfam" id="PF06955">
    <property type="entry name" value="XET_C"/>
    <property type="match status" value="1"/>
</dbReference>
<dbReference type="GO" id="GO:0016762">
    <property type="term" value="F:xyloglucan:xyloglucosyl transferase activity"/>
    <property type="evidence" value="ECO:0007669"/>
    <property type="project" value="InterPro"/>
</dbReference>
<dbReference type="InterPro" id="IPR010713">
    <property type="entry name" value="XET_C"/>
</dbReference>
<evidence type="ECO:0000259" key="1">
    <source>
        <dbReference type="Pfam" id="PF06955"/>
    </source>
</evidence>
<sequence>MSKFIVGSGAISRVGYLFGSIKMKIKFIPGNSAGTATTYHGSISISQCAANWWTSPVYSQLSAGKLGQMNWVRQKFMVYDYCKDYKRFNSQMPPECSLPQY</sequence>
<keyword evidence="3" id="KW-1185">Reference proteome</keyword>
<dbReference type="SUPFAM" id="SSF49899">
    <property type="entry name" value="Concanavalin A-like lectins/glucanases"/>
    <property type="match status" value="1"/>
</dbReference>
<dbReference type="Gene3D" id="2.60.120.200">
    <property type="match status" value="1"/>
</dbReference>
<dbReference type="PANTHER" id="PTHR31062">
    <property type="entry name" value="XYLOGLUCAN ENDOTRANSGLUCOSYLASE/HYDROLASE PROTEIN 8-RELATED"/>
    <property type="match status" value="1"/>
</dbReference>
<dbReference type="GO" id="GO:0004553">
    <property type="term" value="F:hydrolase activity, hydrolyzing O-glycosyl compounds"/>
    <property type="evidence" value="ECO:0007669"/>
    <property type="project" value="InterPro"/>
</dbReference>
<proteinExistence type="predicted"/>
<dbReference type="InterPro" id="IPR013320">
    <property type="entry name" value="ConA-like_dom_sf"/>
</dbReference>
<dbReference type="GO" id="GO:0044042">
    <property type="term" value="P:glucan metabolic process"/>
    <property type="evidence" value="ECO:0007669"/>
    <property type="project" value="InterPro"/>
</dbReference>
<dbReference type="Proteomes" id="UP001370490">
    <property type="component" value="Unassembled WGS sequence"/>
</dbReference>
<dbReference type="AlphaFoldDB" id="A0AAN8ZHN1"/>
<organism evidence="2 3">
    <name type="scientific">Dillenia turbinata</name>
    <dbReference type="NCBI Taxonomy" id="194707"/>
    <lineage>
        <taxon>Eukaryota</taxon>
        <taxon>Viridiplantae</taxon>
        <taxon>Streptophyta</taxon>
        <taxon>Embryophyta</taxon>
        <taxon>Tracheophyta</taxon>
        <taxon>Spermatophyta</taxon>
        <taxon>Magnoliopsida</taxon>
        <taxon>eudicotyledons</taxon>
        <taxon>Gunneridae</taxon>
        <taxon>Pentapetalae</taxon>
        <taxon>Dilleniales</taxon>
        <taxon>Dilleniaceae</taxon>
        <taxon>Dillenia</taxon>
    </lineage>
</organism>
<dbReference type="GO" id="GO:0048046">
    <property type="term" value="C:apoplast"/>
    <property type="evidence" value="ECO:0007669"/>
    <property type="project" value="InterPro"/>
</dbReference>
<evidence type="ECO:0000313" key="2">
    <source>
        <dbReference type="EMBL" id="KAK6941489.1"/>
    </source>
</evidence>
<evidence type="ECO:0000313" key="3">
    <source>
        <dbReference type="Proteomes" id="UP001370490"/>
    </source>
</evidence>
<gene>
    <name evidence="2" type="ORF">RJ641_026866</name>
</gene>
<reference evidence="2 3" key="1">
    <citation type="submission" date="2023-12" db="EMBL/GenBank/DDBJ databases">
        <title>A high-quality genome assembly for Dillenia turbinata (Dilleniales).</title>
        <authorList>
            <person name="Chanderbali A."/>
        </authorList>
    </citation>
    <scope>NUCLEOTIDE SEQUENCE [LARGE SCALE GENOMIC DNA]</scope>
    <source>
        <strain evidence="2">LSX21</strain>
        <tissue evidence="2">Leaf</tissue>
    </source>
</reference>
<comment type="caution">
    <text evidence="2">The sequence shown here is derived from an EMBL/GenBank/DDBJ whole genome shotgun (WGS) entry which is preliminary data.</text>
</comment>
<dbReference type="EMBL" id="JBAMMX010000004">
    <property type="protein sequence ID" value="KAK6941489.1"/>
    <property type="molecule type" value="Genomic_DNA"/>
</dbReference>
<dbReference type="InterPro" id="IPR044791">
    <property type="entry name" value="Beta-glucanase/XTH"/>
</dbReference>
<protein>
    <submittedName>
        <fullName evidence="2">Xyloglucan endo-transglycosylase, C-terminal</fullName>
    </submittedName>
</protein>
<accession>A0AAN8ZHN1</accession>
<feature type="domain" description="Xyloglucan endo-transglycosylase C-terminal" evidence="1">
    <location>
        <begin position="49"/>
        <end position="96"/>
    </location>
</feature>
<name>A0AAN8ZHN1_9MAGN</name>